<keyword evidence="6" id="KW-0812">Transmembrane</keyword>
<dbReference type="PROSITE" id="PS00086">
    <property type="entry name" value="CYTOCHROME_P450"/>
    <property type="match status" value="1"/>
</dbReference>
<keyword evidence="5" id="KW-0560">Oxidoreductase</keyword>
<evidence type="ECO:0000256" key="2">
    <source>
        <dbReference type="ARBA" id="ARBA00022723"/>
    </source>
</evidence>
<evidence type="ECO:0000313" key="8">
    <source>
        <dbReference type="RefSeq" id="XP_014665418.1"/>
    </source>
</evidence>
<evidence type="ECO:0000256" key="4">
    <source>
        <dbReference type="ARBA" id="ARBA00023033"/>
    </source>
</evidence>
<protein>
    <submittedName>
        <fullName evidence="8">Cytochrome P450 2J2-like</fullName>
    </submittedName>
</protein>
<dbReference type="PANTHER" id="PTHR24300">
    <property type="entry name" value="CYTOCHROME P450 508A4-RELATED"/>
    <property type="match status" value="1"/>
</dbReference>
<keyword evidence="6" id="KW-0472">Membrane</keyword>
<name>A0ABM1DZP7_PRICU</name>
<dbReference type="PRINTS" id="PR00463">
    <property type="entry name" value="EP450I"/>
</dbReference>
<dbReference type="RefSeq" id="XP_014665418.1">
    <property type="nucleotide sequence ID" value="XM_014809932.1"/>
</dbReference>
<evidence type="ECO:0000313" key="7">
    <source>
        <dbReference type="Proteomes" id="UP000695022"/>
    </source>
</evidence>
<evidence type="ECO:0000256" key="1">
    <source>
        <dbReference type="ARBA" id="ARBA00010617"/>
    </source>
</evidence>
<dbReference type="InterPro" id="IPR036396">
    <property type="entry name" value="Cyt_P450_sf"/>
</dbReference>
<keyword evidence="5" id="KW-0349">Heme</keyword>
<dbReference type="SUPFAM" id="SSF48264">
    <property type="entry name" value="Cytochrome P450"/>
    <property type="match status" value="1"/>
</dbReference>
<keyword evidence="4 5" id="KW-0503">Monooxygenase</keyword>
<reference evidence="8" key="1">
    <citation type="submission" date="2025-08" db="UniProtKB">
        <authorList>
            <consortium name="RefSeq"/>
        </authorList>
    </citation>
    <scope>IDENTIFICATION</scope>
</reference>
<dbReference type="PRINTS" id="PR00385">
    <property type="entry name" value="P450"/>
</dbReference>
<keyword evidence="6" id="KW-1133">Transmembrane helix</keyword>
<feature type="transmembrane region" description="Helical" evidence="6">
    <location>
        <begin position="12"/>
        <end position="31"/>
    </location>
</feature>
<evidence type="ECO:0000256" key="6">
    <source>
        <dbReference type="SAM" id="Phobius"/>
    </source>
</evidence>
<dbReference type="InterPro" id="IPR002401">
    <property type="entry name" value="Cyt_P450_E_grp-I"/>
</dbReference>
<proteinExistence type="inferred from homology"/>
<evidence type="ECO:0000256" key="5">
    <source>
        <dbReference type="RuleBase" id="RU000461"/>
    </source>
</evidence>
<gene>
    <name evidence="8" type="primary">LOC106807562</name>
</gene>
<organism evidence="7 8">
    <name type="scientific">Priapulus caudatus</name>
    <name type="common">Priapulid worm</name>
    <dbReference type="NCBI Taxonomy" id="37621"/>
    <lineage>
        <taxon>Eukaryota</taxon>
        <taxon>Metazoa</taxon>
        <taxon>Ecdysozoa</taxon>
        <taxon>Scalidophora</taxon>
        <taxon>Priapulida</taxon>
        <taxon>Priapulimorpha</taxon>
        <taxon>Priapulimorphida</taxon>
        <taxon>Priapulidae</taxon>
        <taxon>Priapulus</taxon>
    </lineage>
</organism>
<dbReference type="InterPro" id="IPR001128">
    <property type="entry name" value="Cyt_P450"/>
</dbReference>
<dbReference type="PANTHER" id="PTHR24300:SF375">
    <property type="entry name" value="CYTOCHROME P450 FAMILY"/>
    <property type="match status" value="1"/>
</dbReference>
<keyword evidence="2 5" id="KW-0479">Metal-binding</keyword>
<dbReference type="Pfam" id="PF00067">
    <property type="entry name" value="p450"/>
    <property type="match status" value="1"/>
</dbReference>
<sequence>MGLLVLDTSYVGSAALFGCVFVVLWYLWNLLRGLPAGLPPGPRWCRLPVVGSLPWIDNKQMHTQLRDWAKVYGGIYHLQMGNLLAIVLHDLNLIKKTFAMDECSGRPDTALLNYYTQNRTLGVLFSQGDVWRENRRFTLSCLRDFGMGKFTLESKISEEVKILLEVFEHEDNVTGFDPHCHVITSISAIICSIVFGKHYTHDDPDFRQYLSVLDEQVEYLSNGAAVSFLPFLGALPGSPLTKFKNNWDWLRTVWLEKEIEEHKQTIDANHPRDFIDCYLIKMQAMENSEGKSRSCMSEKQLTTLVADLFGAGTETTSNTLTWGLLYMMRYPHVQQKIQAELDDVVGRGRLPTTKDKPDLPYTHATVLEILRCSTVVPLGVLRATTQDTTLAGYDIPKHAVLIPNLWAVSHDPRYWDKPDEFRPERFLDADGKVMTNREALILFSSGTRICLGELLARAEVFLYIACVLQRFTIAPPEGSTMPDERGKLGITWAPLSYKLNCDCSLKQRCSIWY</sequence>
<keyword evidence="7" id="KW-1185">Reference proteome</keyword>
<comment type="similarity">
    <text evidence="1 5">Belongs to the cytochrome P450 family.</text>
</comment>
<dbReference type="InterPro" id="IPR017972">
    <property type="entry name" value="Cyt_P450_CS"/>
</dbReference>
<dbReference type="Proteomes" id="UP000695022">
    <property type="component" value="Unplaced"/>
</dbReference>
<dbReference type="Gene3D" id="1.10.630.10">
    <property type="entry name" value="Cytochrome P450"/>
    <property type="match status" value="1"/>
</dbReference>
<dbReference type="InterPro" id="IPR050182">
    <property type="entry name" value="Cytochrome_P450_fam2"/>
</dbReference>
<dbReference type="GeneID" id="106807562"/>
<evidence type="ECO:0000256" key="3">
    <source>
        <dbReference type="ARBA" id="ARBA00023004"/>
    </source>
</evidence>
<accession>A0ABM1DZP7</accession>
<keyword evidence="3 5" id="KW-0408">Iron</keyword>